<keyword evidence="6 14" id="KW-0560">Oxidoreductase</keyword>
<gene>
    <name evidence="16" type="ORF">R1flu_004826</name>
</gene>
<feature type="domain" description="Plant heme peroxidase family profile" evidence="15">
    <location>
        <begin position="29"/>
        <end position="327"/>
    </location>
</feature>
<dbReference type="InterPro" id="IPR010255">
    <property type="entry name" value="Haem_peroxidase_sf"/>
</dbReference>
<evidence type="ECO:0000313" key="17">
    <source>
        <dbReference type="Proteomes" id="UP001605036"/>
    </source>
</evidence>
<dbReference type="PROSITE" id="PS00435">
    <property type="entry name" value="PEROXIDASE_1"/>
    <property type="match status" value="1"/>
</dbReference>
<dbReference type="InterPro" id="IPR002016">
    <property type="entry name" value="Haem_peroxidase"/>
</dbReference>
<evidence type="ECO:0000256" key="14">
    <source>
        <dbReference type="RuleBase" id="RU362060"/>
    </source>
</evidence>
<evidence type="ECO:0000256" key="5">
    <source>
        <dbReference type="ARBA" id="ARBA00022723"/>
    </source>
</evidence>
<keyword evidence="11 14" id="KW-0106">Calcium</keyword>
<feature type="signal peptide" evidence="14">
    <location>
        <begin position="1"/>
        <end position="28"/>
    </location>
</feature>
<feature type="binding site" evidence="11">
    <location>
        <position position="71"/>
    </location>
    <ligand>
        <name>Ca(2+)</name>
        <dbReference type="ChEBI" id="CHEBI:29108"/>
        <label>1</label>
    </ligand>
</feature>
<evidence type="ECO:0000313" key="16">
    <source>
        <dbReference type="EMBL" id="KAL2633347.1"/>
    </source>
</evidence>
<dbReference type="Gene3D" id="1.10.520.10">
    <property type="match status" value="1"/>
</dbReference>
<dbReference type="FunFam" id="1.10.520.10:FF:000009">
    <property type="entry name" value="Peroxidase"/>
    <property type="match status" value="1"/>
</dbReference>
<feature type="binding site" evidence="11">
    <location>
        <position position="248"/>
    </location>
    <ligand>
        <name>Ca(2+)</name>
        <dbReference type="ChEBI" id="CHEBI:29108"/>
        <label>2</label>
    </ligand>
</feature>
<accession>A0ABD1YRD8</accession>
<evidence type="ECO:0000256" key="12">
    <source>
        <dbReference type="PIRSR" id="PIRSR600823-4"/>
    </source>
</evidence>
<keyword evidence="14" id="KW-0376">Hydrogen peroxide</keyword>
<dbReference type="GO" id="GO:0006979">
    <property type="term" value="P:response to oxidative stress"/>
    <property type="evidence" value="ECO:0007669"/>
    <property type="project" value="UniProtKB-UniRule"/>
</dbReference>
<feature type="binding site" evidence="11">
    <location>
        <position position="74"/>
    </location>
    <ligand>
        <name>Ca(2+)</name>
        <dbReference type="ChEBI" id="CHEBI:29108"/>
        <label>1</label>
    </ligand>
</feature>
<evidence type="ECO:0000256" key="4">
    <source>
        <dbReference type="ARBA" id="ARBA00022617"/>
    </source>
</evidence>
<evidence type="ECO:0000256" key="7">
    <source>
        <dbReference type="ARBA" id="ARBA00023004"/>
    </source>
</evidence>
<feature type="site" description="Transition state stabilizer" evidence="12">
    <location>
        <position position="66"/>
    </location>
</feature>
<evidence type="ECO:0000256" key="10">
    <source>
        <dbReference type="PIRSR" id="PIRSR600823-2"/>
    </source>
</evidence>
<dbReference type="InterPro" id="IPR033905">
    <property type="entry name" value="Secretory_peroxidase"/>
</dbReference>
<keyword evidence="14" id="KW-0732">Signal</keyword>
<feature type="binding site" evidence="10">
    <location>
        <position position="166"/>
    </location>
    <ligand>
        <name>substrate</name>
    </ligand>
</feature>
<protein>
    <recommendedName>
        <fullName evidence="14">Peroxidase</fullName>
        <ecNumber evidence="14">1.11.1.7</ecNumber>
    </recommendedName>
</protein>
<dbReference type="AlphaFoldDB" id="A0ABD1YRD8"/>
<dbReference type="SUPFAM" id="SSF48113">
    <property type="entry name" value="Heme-dependent peroxidases"/>
    <property type="match status" value="1"/>
</dbReference>
<dbReference type="GO" id="GO:0046872">
    <property type="term" value="F:metal ion binding"/>
    <property type="evidence" value="ECO:0007669"/>
    <property type="project" value="UniProtKB-UniRule"/>
</dbReference>
<dbReference type="InterPro" id="IPR000823">
    <property type="entry name" value="Peroxidase_pln"/>
</dbReference>
<evidence type="ECO:0000256" key="8">
    <source>
        <dbReference type="ARBA" id="ARBA00023157"/>
    </source>
</evidence>
<dbReference type="Proteomes" id="UP001605036">
    <property type="component" value="Unassembled WGS sequence"/>
</dbReference>
<feature type="active site" description="Proton acceptor" evidence="9">
    <location>
        <position position="70"/>
    </location>
</feature>
<evidence type="ECO:0000256" key="13">
    <source>
        <dbReference type="PIRSR" id="PIRSR600823-5"/>
    </source>
</evidence>
<feature type="disulfide bond" evidence="13">
    <location>
        <begin position="124"/>
        <end position="323"/>
    </location>
</feature>
<organism evidence="16 17">
    <name type="scientific">Riccia fluitans</name>
    <dbReference type="NCBI Taxonomy" id="41844"/>
    <lineage>
        <taxon>Eukaryota</taxon>
        <taxon>Viridiplantae</taxon>
        <taxon>Streptophyta</taxon>
        <taxon>Embryophyta</taxon>
        <taxon>Marchantiophyta</taxon>
        <taxon>Marchantiopsida</taxon>
        <taxon>Marchantiidae</taxon>
        <taxon>Marchantiales</taxon>
        <taxon>Ricciaceae</taxon>
        <taxon>Riccia</taxon>
    </lineage>
</organism>
<comment type="caution">
    <text evidence="16">The sequence shown here is derived from an EMBL/GenBank/DDBJ whole genome shotgun (WGS) entry which is preliminary data.</text>
</comment>
<dbReference type="InterPro" id="IPR019793">
    <property type="entry name" value="Peroxidases_heam-ligand_BS"/>
</dbReference>
<keyword evidence="14" id="KW-0964">Secreted</keyword>
<evidence type="ECO:0000256" key="9">
    <source>
        <dbReference type="PIRSR" id="PIRSR600823-1"/>
    </source>
</evidence>
<feature type="binding site" evidence="11">
    <location>
        <position position="91"/>
    </location>
    <ligand>
        <name>Ca(2+)</name>
        <dbReference type="ChEBI" id="CHEBI:29108"/>
        <label>1</label>
    </ligand>
</feature>
<feature type="disulfide bond" evidence="13">
    <location>
        <begin position="39"/>
        <end position="118"/>
    </location>
</feature>
<evidence type="ECO:0000256" key="3">
    <source>
        <dbReference type="ARBA" id="ARBA00022559"/>
    </source>
</evidence>
<dbReference type="CDD" id="cd00693">
    <property type="entry name" value="secretory_peroxidase"/>
    <property type="match status" value="1"/>
</dbReference>
<dbReference type="FunFam" id="1.10.420.10:FF:000001">
    <property type="entry name" value="Peroxidase"/>
    <property type="match status" value="1"/>
</dbReference>
<comment type="similarity">
    <text evidence="14">Belongs to the peroxidase family. Classical plant (class III) peroxidase subfamily.</text>
</comment>
<feature type="binding site" evidence="11">
    <location>
        <position position="78"/>
    </location>
    <ligand>
        <name>Ca(2+)</name>
        <dbReference type="ChEBI" id="CHEBI:29108"/>
        <label>1</label>
    </ligand>
</feature>
<dbReference type="PROSITE" id="PS00436">
    <property type="entry name" value="PEROXIDASE_2"/>
    <property type="match status" value="1"/>
</dbReference>
<feature type="chain" id="PRO_5044527285" description="Peroxidase" evidence="14">
    <location>
        <begin position="29"/>
        <end position="329"/>
    </location>
</feature>
<feature type="disulfide bond" evidence="13">
    <location>
        <begin position="72"/>
        <end position="77"/>
    </location>
</feature>
<dbReference type="GO" id="GO:0140825">
    <property type="term" value="F:lactoperoxidase activity"/>
    <property type="evidence" value="ECO:0007669"/>
    <property type="project" value="UniProtKB-EC"/>
</dbReference>
<dbReference type="EC" id="1.11.1.7" evidence="14"/>
<keyword evidence="3 14" id="KW-0575">Peroxidase</keyword>
<dbReference type="GO" id="GO:0005576">
    <property type="term" value="C:extracellular region"/>
    <property type="evidence" value="ECO:0007669"/>
    <property type="project" value="UniProtKB-SubCell"/>
</dbReference>
<dbReference type="Gene3D" id="1.10.420.10">
    <property type="entry name" value="Peroxidase, domain 2"/>
    <property type="match status" value="1"/>
</dbReference>
<dbReference type="InterPro" id="IPR019794">
    <property type="entry name" value="Peroxidases_AS"/>
</dbReference>
<dbReference type="PANTHER" id="PTHR31235">
    <property type="entry name" value="PEROXIDASE 25-RELATED"/>
    <property type="match status" value="1"/>
</dbReference>
<feature type="binding site" evidence="11">
    <location>
        <position position="197"/>
    </location>
    <ligand>
        <name>Ca(2+)</name>
        <dbReference type="ChEBI" id="CHEBI:29108"/>
        <label>2</label>
    </ligand>
</feature>
<dbReference type="GO" id="GO:0042744">
    <property type="term" value="P:hydrogen peroxide catabolic process"/>
    <property type="evidence" value="ECO:0007669"/>
    <property type="project" value="UniProtKB-KW"/>
</dbReference>
<feature type="binding site" evidence="11">
    <location>
        <position position="255"/>
    </location>
    <ligand>
        <name>Ca(2+)</name>
        <dbReference type="ChEBI" id="CHEBI:29108"/>
        <label>2</label>
    </ligand>
</feature>
<dbReference type="Pfam" id="PF00141">
    <property type="entry name" value="peroxidase"/>
    <property type="match status" value="1"/>
</dbReference>
<evidence type="ECO:0000256" key="11">
    <source>
        <dbReference type="PIRSR" id="PIRSR600823-3"/>
    </source>
</evidence>
<keyword evidence="5 11" id="KW-0479">Metal-binding</keyword>
<feature type="binding site" evidence="11">
    <location>
        <position position="80"/>
    </location>
    <ligand>
        <name>Ca(2+)</name>
        <dbReference type="ChEBI" id="CHEBI:29108"/>
        <label>1</label>
    </ligand>
</feature>
<evidence type="ECO:0000256" key="1">
    <source>
        <dbReference type="ARBA" id="ARBA00000189"/>
    </source>
</evidence>
<feature type="binding site" description="axial binding residue" evidence="11">
    <location>
        <position position="196"/>
    </location>
    <ligand>
        <name>heme b</name>
        <dbReference type="ChEBI" id="CHEBI:60344"/>
    </ligand>
    <ligandPart>
        <name>Fe</name>
        <dbReference type="ChEBI" id="CHEBI:18248"/>
    </ligandPart>
</feature>
<reference evidence="16 17" key="1">
    <citation type="submission" date="2024-09" db="EMBL/GenBank/DDBJ databases">
        <title>Chromosome-scale assembly of Riccia fluitans.</title>
        <authorList>
            <person name="Paukszto L."/>
            <person name="Sawicki J."/>
            <person name="Karawczyk K."/>
            <person name="Piernik-Szablinska J."/>
            <person name="Szczecinska M."/>
            <person name="Mazdziarz M."/>
        </authorList>
    </citation>
    <scope>NUCLEOTIDE SEQUENCE [LARGE SCALE GENOMIC DNA]</scope>
    <source>
        <strain evidence="16">Rf_01</strain>
        <tissue evidence="16">Aerial parts of the thallus</tissue>
    </source>
</reference>
<dbReference type="GO" id="GO:0020037">
    <property type="term" value="F:heme binding"/>
    <property type="evidence" value="ECO:0007669"/>
    <property type="project" value="UniProtKB-UniRule"/>
</dbReference>
<dbReference type="EMBL" id="JBHFFA010000003">
    <property type="protein sequence ID" value="KAL2633347.1"/>
    <property type="molecule type" value="Genomic_DNA"/>
</dbReference>
<keyword evidence="4 14" id="KW-0349">Heme</keyword>
<comment type="function">
    <text evidence="14">Removal of H(2)O(2), oxidation of toxic reductants, biosynthesis and degradation of lignin, suberization, auxin catabolism, response to environmental stresses such as wounding, pathogen attack and oxidative stress.</text>
</comment>
<keyword evidence="17" id="KW-1185">Reference proteome</keyword>
<comment type="catalytic activity">
    <reaction evidence="1 14">
        <text>2 a phenolic donor + H2O2 = 2 a phenolic radical donor + 2 H2O</text>
        <dbReference type="Rhea" id="RHEA:56136"/>
        <dbReference type="ChEBI" id="CHEBI:15377"/>
        <dbReference type="ChEBI" id="CHEBI:16240"/>
        <dbReference type="ChEBI" id="CHEBI:139520"/>
        <dbReference type="ChEBI" id="CHEBI:139521"/>
        <dbReference type="EC" id="1.11.1.7"/>
    </reaction>
</comment>
<dbReference type="PROSITE" id="PS50873">
    <property type="entry name" value="PEROXIDASE_4"/>
    <property type="match status" value="1"/>
</dbReference>
<comment type="cofactor">
    <cofactor evidence="11 14">
        <name>Ca(2+)</name>
        <dbReference type="ChEBI" id="CHEBI:29108"/>
    </cofactor>
    <text evidence="11 14">Binds 2 calcium ions per subunit.</text>
</comment>
<keyword evidence="7 11" id="KW-0408">Iron</keyword>
<keyword evidence="8 13" id="KW-1015">Disulfide bond</keyword>
<comment type="cofactor">
    <cofactor evidence="11 14">
        <name>heme b</name>
        <dbReference type="ChEBI" id="CHEBI:60344"/>
    </cofactor>
    <text evidence="11 14">Binds 1 heme b (iron(II)-protoporphyrin IX) group per subunit.</text>
</comment>
<evidence type="ECO:0000259" key="15">
    <source>
        <dbReference type="PROSITE" id="PS50873"/>
    </source>
</evidence>
<evidence type="ECO:0000256" key="6">
    <source>
        <dbReference type="ARBA" id="ARBA00023002"/>
    </source>
</evidence>
<evidence type="ECO:0000256" key="2">
    <source>
        <dbReference type="ARBA" id="ARBA00006873"/>
    </source>
</evidence>
<dbReference type="PRINTS" id="PR00461">
    <property type="entry name" value="PLPEROXIDASE"/>
</dbReference>
<name>A0ABD1YRD8_9MARC</name>
<proteinExistence type="inferred from homology"/>
<feature type="disulfide bond" evidence="13">
    <location>
        <begin position="203"/>
        <end position="236"/>
    </location>
</feature>
<sequence>MGSPLQGSRRWFSTAGFLVVMCTAICTAQLSESFYSTTCPQLLSLVQAKVAEFITADSGIAGGLLRLQFHDCFVRGCDASVLLDSPDNTSEKDAVPNLGSVRGLSEINQVKAVLEAACPGVVSCADIIPLVARDAVVAIGGPTWSVPLGRRDGFISSKAEALASIPSPNDNFGQLVRNFAVVGLSVQDLVMLSGAHTIGRSHCAPVMRRLYNFTGIAGAIDPSIDPSFVSTLMLLCPQNQARNLIAMDASNGTFDNTFFVDVLANRGIFTSDSTLLSNPFSLQIINSIVTTPTFFLSNFAAAMVKMGNINVLTGSAGEVRLDCTKTNNG</sequence>
<dbReference type="PRINTS" id="PR00458">
    <property type="entry name" value="PEROXIDASE"/>
</dbReference>
<feature type="binding site" evidence="11">
    <location>
        <position position="76"/>
    </location>
    <ligand>
        <name>Ca(2+)</name>
        <dbReference type="ChEBI" id="CHEBI:29108"/>
        <label>1</label>
    </ligand>
</feature>
<comment type="similarity">
    <text evidence="2">Belongs to the peroxidase family. Ascorbate peroxidase subfamily.</text>
</comment>
<comment type="subcellular location">
    <subcellularLocation>
        <location evidence="14">Secreted</location>
    </subcellularLocation>
</comment>